<dbReference type="AlphaFoldDB" id="A0A267GPW5"/>
<evidence type="ECO:0000256" key="1">
    <source>
        <dbReference type="SAM" id="Phobius"/>
    </source>
</evidence>
<evidence type="ECO:0000313" key="3">
    <source>
        <dbReference type="Proteomes" id="UP000215902"/>
    </source>
</evidence>
<feature type="transmembrane region" description="Helical" evidence="1">
    <location>
        <begin position="27"/>
        <end position="48"/>
    </location>
</feature>
<organism evidence="2 3">
    <name type="scientific">Macrostomum lignano</name>
    <dbReference type="NCBI Taxonomy" id="282301"/>
    <lineage>
        <taxon>Eukaryota</taxon>
        <taxon>Metazoa</taxon>
        <taxon>Spiralia</taxon>
        <taxon>Lophotrochozoa</taxon>
        <taxon>Platyhelminthes</taxon>
        <taxon>Rhabditophora</taxon>
        <taxon>Macrostomorpha</taxon>
        <taxon>Macrostomida</taxon>
        <taxon>Macrostomidae</taxon>
        <taxon>Macrostomum</taxon>
    </lineage>
</organism>
<keyword evidence="1" id="KW-1133">Transmembrane helix</keyword>
<keyword evidence="1" id="KW-0472">Membrane</keyword>
<protein>
    <submittedName>
        <fullName evidence="2">Uncharacterized protein</fullName>
    </submittedName>
</protein>
<keyword evidence="3" id="KW-1185">Reference proteome</keyword>
<comment type="caution">
    <text evidence="2">The sequence shown here is derived from an EMBL/GenBank/DDBJ whole genome shotgun (WGS) entry which is preliminary data.</text>
</comment>
<dbReference type="Proteomes" id="UP000215902">
    <property type="component" value="Unassembled WGS sequence"/>
</dbReference>
<dbReference type="EMBL" id="NIVC01000230">
    <property type="protein sequence ID" value="PAA87464.1"/>
    <property type="molecule type" value="Genomic_DNA"/>
</dbReference>
<gene>
    <name evidence="2" type="ORF">BOX15_Mlig007880g1</name>
</gene>
<reference evidence="2 3" key="1">
    <citation type="submission" date="2017-06" db="EMBL/GenBank/DDBJ databases">
        <title>A platform for efficient transgenesis in Macrostomum lignano, a flatworm model organism for stem cell research.</title>
        <authorList>
            <person name="Berezikov E."/>
        </authorList>
    </citation>
    <scope>NUCLEOTIDE SEQUENCE [LARGE SCALE GENOMIC DNA]</scope>
    <source>
        <strain evidence="2">DV1</strain>
        <tissue evidence="2">Whole organism</tissue>
    </source>
</reference>
<keyword evidence="1" id="KW-0812">Transmembrane</keyword>
<name>A0A267GPW5_9PLAT</name>
<accession>A0A267GPW5</accession>
<sequence>MSAHFELGELSQSSESYTVVEVTVVEYSLNFLAVITLLLLIAIVVAAFKNVLVKDKSQASRSITVVAQPLRANKASTKEVSIV</sequence>
<evidence type="ECO:0000313" key="2">
    <source>
        <dbReference type="EMBL" id="PAA87464.1"/>
    </source>
</evidence>
<proteinExistence type="predicted"/>